<evidence type="ECO:0000313" key="3">
    <source>
        <dbReference type="Proteomes" id="UP000283458"/>
    </source>
</evidence>
<dbReference type="RefSeq" id="WP_119831054.1">
    <property type="nucleotide sequence ID" value="NZ_QYUL01000002.1"/>
</dbReference>
<dbReference type="Proteomes" id="UP000283458">
    <property type="component" value="Unassembled WGS sequence"/>
</dbReference>
<keyword evidence="1" id="KW-0812">Transmembrane</keyword>
<organism evidence="2 3">
    <name type="scientific">Azospirillum cavernae</name>
    <dbReference type="NCBI Taxonomy" id="2320860"/>
    <lineage>
        <taxon>Bacteria</taxon>
        <taxon>Pseudomonadati</taxon>
        <taxon>Pseudomonadota</taxon>
        <taxon>Alphaproteobacteria</taxon>
        <taxon>Rhodospirillales</taxon>
        <taxon>Azospirillaceae</taxon>
        <taxon>Azospirillum</taxon>
    </lineage>
</organism>
<protein>
    <submittedName>
        <fullName evidence="2">Uncharacterized protein</fullName>
    </submittedName>
</protein>
<evidence type="ECO:0000256" key="1">
    <source>
        <dbReference type="SAM" id="Phobius"/>
    </source>
</evidence>
<comment type="caution">
    <text evidence="2">The sequence shown here is derived from an EMBL/GenBank/DDBJ whole genome shotgun (WGS) entry which is preliminary data.</text>
</comment>
<evidence type="ECO:0000313" key="2">
    <source>
        <dbReference type="EMBL" id="RJF80961.1"/>
    </source>
</evidence>
<accession>A0A418VUW7</accession>
<proteinExistence type="predicted"/>
<feature type="transmembrane region" description="Helical" evidence="1">
    <location>
        <begin position="12"/>
        <end position="33"/>
    </location>
</feature>
<dbReference type="OrthoDB" id="9867143at2"/>
<gene>
    <name evidence="2" type="ORF">D3877_12060</name>
</gene>
<keyword evidence="1" id="KW-0472">Membrane</keyword>
<dbReference type="AlphaFoldDB" id="A0A418VUW7"/>
<sequence>MPWWSDIISRLSLRGAMDWWAVLWTMGGALILGHRLDRHIHRQRSAPPWYRRDMGAWAGLAVGAFLALIGWSL</sequence>
<keyword evidence="1" id="KW-1133">Transmembrane helix</keyword>
<keyword evidence="3" id="KW-1185">Reference proteome</keyword>
<reference evidence="2 3" key="1">
    <citation type="submission" date="2018-09" db="EMBL/GenBank/DDBJ databases">
        <authorList>
            <person name="Zhu H."/>
        </authorList>
    </citation>
    <scope>NUCLEOTIDE SEQUENCE [LARGE SCALE GENOMIC DNA]</scope>
    <source>
        <strain evidence="2 3">K2W22B-5</strain>
    </source>
</reference>
<name>A0A418VUW7_9PROT</name>
<feature type="transmembrane region" description="Helical" evidence="1">
    <location>
        <begin position="54"/>
        <end position="72"/>
    </location>
</feature>
<dbReference type="EMBL" id="QYUL01000002">
    <property type="protein sequence ID" value="RJF80961.1"/>
    <property type="molecule type" value="Genomic_DNA"/>
</dbReference>